<feature type="transmembrane region" description="Helical" evidence="1">
    <location>
        <begin position="281"/>
        <end position="301"/>
    </location>
</feature>
<keyword evidence="1" id="KW-0812">Transmembrane</keyword>
<reference evidence="2" key="1">
    <citation type="submission" date="2023-06" db="EMBL/GenBank/DDBJ databases">
        <title>Uncultivated large filamentous bacteria from sulfidic sediments reveal new species and different genomic features in energy metabolism and defense.</title>
        <authorList>
            <person name="Fonseca A."/>
        </authorList>
    </citation>
    <scope>NUCLEOTIDE SEQUENCE</scope>
    <source>
        <strain evidence="2">HSG4</strain>
    </source>
</reference>
<keyword evidence="3" id="KW-1185">Reference proteome</keyword>
<dbReference type="EMBL" id="JAUCGM010000179">
    <property type="protein sequence ID" value="MDM8562510.1"/>
    <property type="molecule type" value="Genomic_DNA"/>
</dbReference>
<name>A0ABT7VS67_9GAMM</name>
<gene>
    <name evidence="2" type="ORF">QUF54_04070</name>
</gene>
<keyword evidence="1" id="KW-0472">Membrane</keyword>
<keyword evidence="1" id="KW-1133">Transmembrane helix</keyword>
<comment type="caution">
    <text evidence="2">The sequence shown here is derived from an EMBL/GenBank/DDBJ whole genome shotgun (WGS) entry which is preliminary data.</text>
</comment>
<evidence type="ECO:0000313" key="2">
    <source>
        <dbReference type="EMBL" id="MDM8562510.1"/>
    </source>
</evidence>
<proteinExistence type="predicted"/>
<evidence type="ECO:0000256" key="1">
    <source>
        <dbReference type="SAM" id="Phobius"/>
    </source>
</evidence>
<evidence type="ECO:0000313" key="3">
    <source>
        <dbReference type="Proteomes" id="UP001171945"/>
    </source>
</evidence>
<sequence>MINRFKFFLPIIFVAILGLAPTYALANVTYYTLVTHKPLDGQWDLAKPIEPSDLAVGFYRFQIVRLSQTESPTWIALRGEFEFVADPYASGVKLKEREALDESQRFDNQPNVNLSLWSSNNRRSWKQARKQWVRPLFAKMKNTFKGAFEPNLIRFLLQKGVEESWNVEKTWNQESKNYSLYRLHYLDADTISNRYKKAFSRFINPSVEATTDVELLKQWVDSQESFSLAKYHGIPDKKHQEFYKQFQTWFNLLFPEQLFQEPNLEDKPVEKHPQENGSWEVLYVLLGIIIALFIIGAWLFAQAYRIHQRENNTESYFSIIVRLIGEKWHHLRQKTESYFSTVVRFVGEKWRNFRQSGDDKQDSSKPSKLKFFKQGSENAPDYENRIENYFSTNMQLVGKKWRNFRHNLYVSRSEFDSLKGEFDSLRVQVRKLSDIEEKQRIQVAEGVTQSVTEGKLPKE</sequence>
<organism evidence="2 3">
    <name type="scientific">Candidatus Marithioploca araucensis</name>
    <dbReference type="NCBI Taxonomy" id="70273"/>
    <lineage>
        <taxon>Bacteria</taxon>
        <taxon>Pseudomonadati</taxon>
        <taxon>Pseudomonadota</taxon>
        <taxon>Gammaproteobacteria</taxon>
        <taxon>Thiotrichales</taxon>
        <taxon>Thiotrichaceae</taxon>
        <taxon>Candidatus Marithioploca</taxon>
    </lineage>
</organism>
<accession>A0ABT7VS67</accession>
<dbReference type="Proteomes" id="UP001171945">
    <property type="component" value="Unassembled WGS sequence"/>
</dbReference>
<protein>
    <recommendedName>
        <fullName evidence="4">DUF4129 domain-containing protein</fullName>
    </recommendedName>
</protein>
<evidence type="ECO:0008006" key="4">
    <source>
        <dbReference type="Google" id="ProtNLM"/>
    </source>
</evidence>